<gene>
    <name evidence="3" type="ORF">FDG2_1240</name>
</gene>
<dbReference type="Pfam" id="PF14016">
    <property type="entry name" value="DUF4232"/>
    <property type="match status" value="1"/>
</dbReference>
<dbReference type="AlphaFoldDB" id="A0A1C3NV40"/>
<keyword evidence="4" id="KW-1185">Reference proteome</keyword>
<name>A0A1C3NV40_9ACTN</name>
<feature type="compositionally biased region" description="Low complexity" evidence="1">
    <location>
        <begin position="64"/>
        <end position="81"/>
    </location>
</feature>
<dbReference type="Proteomes" id="UP000199013">
    <property type="component" value="Unassembled WGS sequence"/>
</dbReference>
<evidence type="ECO:0000256" key="1">
    <source>
        <dbReference type="SAM" id="MobiDB-lite"/>
    </source>
</evidence>
<reference evidence="4" key="1">
    <citation type="submission" date="2016-02" db="EMBL/GenBank/DDBJ databases">
        <authorList>
            <person name="Wibberg D."/>
        </authorList>
    </citation>
    <scope>NUCLEOTIDE SEQUENCE [LARGE SCALE GENOMIC DNA]</scope>
</reference>
<protein>
    <recommendedName>
        <fullName evidence="2">DUF4232 domain-containing protein</fullName>
    </recommendedName>
</protein>
<evidence type="ECO:0000313" key="4">
    <source>
        <dbReference type="Proteomes" id="UP000199013"/>
    </source>
</evidence>
<evidence type="ECO:0000259" key="2">
    <source>
        <dbReference type="Pfam" id="PF14016"/>
    </source>
</evidence>
<proteinExistence type="predicted"/>
<feature type="region of interest" description="Disordered" evidence="1">
    <location>
        <begin position="64"/>
        <end position="92"/>
    </location>
</feature>
<sequence>MKLVLGKSGKGKIGEVGEVGKIGKTVVRALPALVLAAACAACADAGSAGPGAAAVNPAFPPKAGTTVSTDAAASAGTSRAAGGTGDGTGRDTVQVRCATPDLELSTAPPAGGSGMGHQGLVLVFTNRTRNACVLTGYPGVAARDGRGQDAVNAARTTIGSIFPVTSQGRVVLEPNGSASAGVEWTVVPSGDQTRCPSYVGLRVTPPGDTRSLELAQQVDFCGSFQVHPVVPGAAAGA</sequence>
<evidence type="ECO:0000313" key="3">
    <source>
        <dbReference type="EMBL" id="SBW19332.1"/>
    </source>
</evidence>
<feature type="domain" description="DUF4232" evidence="2">
    <location>
        <begin position="97"/>
        <end position="229"/>
    </location>
</feature>
<dbReference type="InterPro" id="IPR025326">
    <property type="entry name" value="DUF4232"/>
</dbReference>
<dbReference type="EMBL" id="FLUV01000522">
    <property type="protein sequence ID" value="SBW19332.1"/>
    <property type="molecule type" value="Genomic_DNA"/>
</dbReference>
<accession>A0A1C3NV40</accession>
<organism evidence="3 4">
    <name type="scientific">Candidatus Protofrankia californiensis</name>
    <dbReference type="NCBI Taxonomy" id="1839754"/>
    <lineage>
        <taxon>Bacteria</taxon>
        <taxon>Bacillati</taxon>
        <taxon>Actinomycetota</taxon>
        <taxon>Actinomycetes</taxon>
        <taxon>Frankiales</taxon>
        <taxon>Frankiaceae</taxon>
        <taxon>Protofrankia</taxon>
    </lineage>
</organism>